<evidence type="ECO:0000259" key="1">
    <source>
        <dbReference type="PROSITE" id="PS50206"/>
    </source>
</evidence>
<sequence length="167" mass="18385">MSLTLCRYKDAKSNTFLPKDASTTINSEGFVLLDIRPTWEREKARVAGSLHVPMFVEDTDNSPITLLKKWVHFGYIGLWTGQYLTTLNSEFLIQVENSIPTGKETKLLVACGGGLRSMAAASKLYNGGYKNLGWLAGGFNLSKNNDFPTVEGKEKLQHATVGGASYF</sequence>
<dbReference type="SMR" id="K7KD46"/>
<dbReference type="OMA" id="RYCRVKA"/>
<evidence type="ECO:0000313" key="4">
    <source>
        <dbReference type="Proteomes" id="UP000008827"/>
    </source>
</evidence>
<dbReference type="Proteomes" id="UP000008827">
    <property type="component" value="Chromosome 3"/>
</dbReference>
<evidence type="ECO:0000313" key="3">
    <source>
        <dbReference type="EnsemblPlants" id="KRH65729"/>
    </source>
</evidence>
<dbReference type="EMBL" id="CM000836">
    <property type="protein sequence ID" value="KRH65729.1"/>
    <property type="molecule type" value="Genomic_DNA"/>
</dbReference>
<dbReference type="InterPro" id="IPR044614">
    <property type="entry name" value="STR10"/>
</dbReference>
<dbReference type="FunCoup" id="K7KD46">
    <property type="interactions" value="1598"/>
</dbReference>
<dbReference type="Pfam" id="PF00581">
    <property type="entry name" value="Rhodanese"/>
    <property type="match status" value="1"/>
</dbReference>
<dbReference type="CDD" id="cd00158">
    <property type="entry name" value="RHOD"/>
    <property type="match status" value="1"/>
</dbReference>
<feature type="domain" description="Rhodanese" evidence="1">
    <location>
        <begin position="26"/>
        <end position="151"/>
    </location>
</feature>
<keyword evidence="4" id="KW-1185">Reference proteome</keyword>
<dbReference type="PANTHER" id="PTHR45510:SF1">
    <property type="entry name" value="RHODANESE-LIKE DOMAIN-CONTAINING PROTEIN 10"/>
    <property type="match status" value="1"/>
</dbReference>
<dbReference type="PROSITE" id="PS50206">
    <property type="entry name" value="RHODANESE_3"/>
    <property type="match status" value="1"/>
</dbReference>
<dbReference type="SMART" id="SM00450">
    <property type="entry name" value="RHOD"/>
    <property type="match status" value="1"/>
</dbReference>
<reference evidence="2 3" key="1">
    <citation type="journal article" date="2010" name="Nature">
        <title>Genome sequence of the palaeopolyploid soybean.</title>
        <authorList>
            <person name="Schmutz J."/>
            <person name="Cannon S.B."/>
            <person name="Schlueter J."/>
            <person name="Ma J."/>
            <person name="Mitros T."/>
            <person name="Nelson W."/>
            <person name="Hyten D.L."/>
            <person name="Song Q."/>
            <person name="Thelen J.J."/>
            <person name="Cheng J."/>
            <person name="Xu D."/>
            <person name="Hellsten U."/>
            <person name="May G.D."/>
            <person name="Yu Y."/>
            <person name="Sakurai T."/>
            <person name="Umezawa T."/>
            <person name="Bhattacharyya M.K."/>
            <person name="Sandhu D."/>
            <person name="Valliyodan B."/>
            <person name="Lindquist E."/>
            <person name="Peto M."/>
            <person name="Grant D."/>
            <person name="Shu S."/>
            <person name="Goodstein D."/>
            <person name="Barry K."/>
            <person name="Futrell-Griggs M."/>
            <person name="Abernathy B."/>
            <person name="Du J."/>
            <person name="Tian Z."/>
            <person name="Zhu L."/>
            <person name="Gill N."/>
            <person name="Joshi T."/>
            <person name="Libault M."/>
            <person name="Sethuraman A."/>
            <person name="Zhang X.-C."/>
            <person name="Shinozaki K."/>
            <person name="Nguyen H.T."/>
            <person name="Wing R.A."/>
            <person name="Cregan P."/>
            <person name="Specht J."/>
            <person name="Grimwood J."/>
            <person name="Rokhsar D."/>
            <person name="Stacey G."/>
            <person name="Shoemaker R.C."/>
            <person name="Jackson S.A."/>
        </authorList>
    </citation>
    <scope>NUCLEOTIDE SEQUENCE [LARGE SCALE GENOMIC DNA]</scope>
    <source>
        <strain evidence="3">cv. Williams 82</strain>
        <tissue evidence="2">Callus</tissue>
    </source>
</reference>
<dbReference type="HOGENOM" id="CLU_101573_0_0_1"/>
<dbReference type="InterPro" id="IPR001763">
    <property type="entry name" value="Rhodanese-like_dom"/>
</dbReference>
<reference evidence="2" key="3">
    <citation type="submission" date="2018-07" db="EMBL/GenBank/DDBJ databases">
        <title>WGS assembly of Glycine max.</title>
        <authorList>
            <person name="Schmutz J."/>
            <person name="Cannon S."/>
            <person name="Schlueter J."/>
            <person name="Ma J."/>
            <person name="Mitros T."/>
            <person name="Nelson W."/>
            <person name="Hyten D."/>
            <person name="Song Q."/>
            <person name="Thelen J."/>
            <person name="Cheng J."/>
            <person name="Xu D."/>
            <person name="Hellsten U."/>
            <person name="May G."/>
            <person name="Yu Y."/>
            <person name="Sakurai T."/>
            <person name="Umezawa T."/>
            <person name="Bhattacharyya M."/>
            <person name="Sandhu D."/>
            <person name="Valliyodan B."/>
            <person name="Lindquist E."/>
            <person name="Peto M."/>
            <person name="Grant D."/>
            <person name="Shu S."/>
            <person name="Goodstein D."/>
            <person name="Barry K."/>
            <person name="Futrell-Griggs M."/>
            <person name="Abernathy B."/>
            <person name="Du J."/>
            <person name="Tian Z."/>
            <person name="Zhu L."/>
            <person name="Gill N."/>
            <person name="Joshi T."/>
            <person name="Libault M."/>
            <person name="Sethuraman A."/>
            <person name="Zhang X."/>
            <person name="Shinozaki K."/>
            <person name="Nguyen H."/>
            <person name="Wing R."/>
            <person name="Cregan P."/>
            <person name="Specht J."/>
            <person name="Grimwood J."/>
            <person name="Rokhsar D."/>
            <person name="Stacey G."/>
            <person name="Shoemaker R."/>
            <person name="Jackson S."/>
        </authorList>
    </citation>
    <scope>NUCLEOTIDE SEQUENCE</scope>
    <source>
        <tissue evidence="2">Callus</tissue>
    </source>
</reference>
<proteinExistence type="predicted"/>
<dbReference type="EnsemblPlants" id="KRH65729">
    <property type="protein sequence ID" value="KRH65729"/>
    <property type="gene ID" value="GLYMA_03G057800"/>
</dbReference>
<dbReference type="FunFam" id="3.40.250.10:FF:000047">
    <property type="entry name" value="Rhodanese-like domain-containing protein 10"/>
    <property type="match status" value="1"/>
</dbReference>
<evidence type="ECO:0000313" key="2">
    <source>
        <dbReference type="EMBL" id="KRH65729.1"/>
    </source>
</evidence>
<dbReference type="eggNOG" id="ENOG502QPY7">
    <property type="taxonomic scope" value="Eukaryota"/>
</dbReference>
<dbReference type="Gramene" id="KRH65729">
    <property type="protein sequence ID" value="KRH65729"/>
    <property type="gene ID" value="GLYMA_03G057800"/>
</dbReference>
<reference evidence="3" key="2">
    <citation type="submission" date="2018-02" db="UniProtKB">
        <authorList>
            <consortium name="EnsemblPlants"/>
        </authorList>
    </citation>
    <scope>IDENTIFICATION</scope>
    <source>
        <strain evidence="3">Williams 82</strain>
    </source>
</reference>
<dbReference type="PANTHER" id="PTHR45510">
    <property type="entry name" value="RHODANESE-LIKE DOMAIN-CONTAINING PROTEIN 10"/>
    <property type="match status" value="1"/>
</dbReference>
<dbReference type="SUPFAM" id="SSF52821">
    <property type="entry name" value="Rhodanese/Cell cycle control phosphatase"/>
    <property type="match status" value="1"/>
</dbReference>
<gene>
    <name evidence="2" type="ORF">GLYMA_03G057800</name>
</gene>
<dbReference type="InterPro" id="IPR036873">
    <property type="entry name" value="Rhodanese-like_dom_sf"/>
</dbReference>
<name>K7KD46_SOYBN</name>
<organism evidence="2">
    <name type="scientific">Glycine max</name>
    <name type="common">Soybean</name>
    <name type="synonym">Glycine hispida</name>
    <dbReference type="NCBI Taxonomy" id="3847"/>
    <lineage>
        <taxon>Eukaryota</taxon>
        <taxon>Viridiplantae</taxon>
        <taxon>Streptophyta</taxon>
        <taxon>Embryophyta</taxon>
        <taxon>Tracheophyta</taxon>
        <taxon>Spermatophyta</taxon>
        <taxon>Magnoliopsida</taxon>
        <taxon>eudicotyledons</taxon>
        <taxon>Gunneridae</taxon>
        <taxon>Pentapetalae</taxon>
        <taxon>rosids</taxon>
        <taxon>fabids</taxon>
        <taxon>Fabales</taxon>
        <taxon>Fabaceae</taxon>
        <taxon>Papilionoideae</taxon>
        <taxon>50 kb inversion clade</taxon>
        <taxon>NPAAA clade</taxon>
        <taxon>indigoferoid/millettioid clade</taxon>
        <taxon>Phaseoleae</taxon>
        <taxon>Glycine</taxon>
        <taxon>Glycine subgen. Soja</taxon>
    </lineage>
</organism>
<protein>
    <recommendedName>
        <fullName evidence="1">Rhodanese domain-containing protein</fullName>
    </recommendedName>
</protein>
<dbReference type="AlphaFoldDB" id="K7KD46"/>
<dbReference type="PaxDb" id="3847-GLYMA03G07841.1"/>
<accession>K7KD46</accession>
<dbReference type="InParanoid" id="K7KD46"/>
<dbReference type="Gene3D" id="3.40.250.10">
    <property type="entry name" value="Rhodanese-like domain"/>
    <property type="match status" value="1"/>
</dbReference>